<gene>
    <name evidence="3" type="ORF">NN4_81150</name>
</gene>
<dbReference type="Proteomes" id="UP000321424">
    <property type="component" value="Unassembled WGS sequence"/>
</dbReference>
<accession>A0A511MU41</accession>
<name>A0A511MU41_9NOCA</name>
<sequence length="198" mass="21199">MTWFVTSAEPDPMKYKPLLLGAIAAALLIPAAPANANGPIIVEGTFKPWQDGAVAVTHDQTLAPVGSHARVVIGNYDKRTVAILTVRGLLPNRVYGSHAHVKSCGAKPADSGFHYQNVEDPNAKDTMSMDARYANPRNELWLDFTTDKNGNATQVSMVDWTFRKGKAGSIVVHEKKTDTTDGNAGMAGARVACLSVPL</sequence>
<protein>
    <recommendedName>
        <fullName evidence="5">Superoxide dismutase copper/zinc binding domain-containing protein</fullName>
    </recommendedName>
</protein>
<evidence type="ECO:0008006" key="5">
    <source>
        <dbReference type="Google" id="ProtNLM"/>
    </source>
</evidence>
<feature type="signal peptide" evidence="2">
    <location>
        <begin position="1"/>
        <end position="36"/>
    </location>
</feature>
<evidence type="ECO:0000313" key="3">
    <source>
        <dbReference type="EMBL" id="GEM43596.1"/>
    </source>
</evidence>
<dbReference type="Gene3D" id="2.60.40.200">
    <property type="entry name" value="Superoxide dismutase, copper/zinc binding domain"/>
    <property type="match status" value="1"/>
</dbReference>
<evidence type="ECO:0000256" key="1">
    <source>
        <dbReference type="ARBA" id="ARBA00010457"/>
    </source>
</evidence>
<comment type="similarity">
    <text evidence="1">Belongs to the Cu-Zn superoxide dismutase family.</text>
</comment>
<dbReference type="EMBL" id="BJXA01000105">
    <property type="protein sequence ID" value="GEM43596.1"/>
    <property type="molecule type" value="Genomic_DNA"/>
</dbReference>
<reference evidence="3 4" key="1">
    <citation type="submission" date="2019-07" db="EMBL/GenBank/DDBJ databases">
        <title>Whole genome shotgun sequence of Nocardia ninae NBRC 108245.</title>
        <authorList>
            <person name="Hosoyama A."/>
            <person name="Uohara A."/>
            <person name="Ohji S."/>
            <person name="Ichikawa N."/>
        </authorList>
    </citation>
    <scope>NUCLEOTIDE SEQUENCE [LARGE SCALE GENOMIC DNA]</scope>
    <source>
        <strain evidence="3 4">NBRC 108245</strain>
    </source>
</reference>
<organism evidence="3 4">
    <name type="scientific">Nocardia ninae NBRC 108245</name>
    <dbReference type="NCBI Taxonomy" id="1210091"/>
    <lineage>
        <taxon>Bacteria</taxon>
        <taxon>Bacillati</taxon>
        <taxon>Actinomycetota</taxon>
        <taxon>Actinomycetes</taxon>
        <taxon>Mycobacteriales</taxon>
        <taxon>Nocardiaceae</taxon>
        <taxon>Nocardia</taxon>
    </lineage>
</organism>
<evidence type="ECO:0000256" key="2">
    <source>
        <dbReference type="SAM" id="SignalP"/>
    </source>
</evidence>
<dbReference type="AlphaFoldDB" id="A0A511MU41"/>
<dbReference type="InterPro" id="IPR036423">
    <property type="entry name" value="SOD-like_Cu/Zn_dom_sf"/>
</dbReference>
<feature type="chain" id="PRO_5021915394" description="Superoxide dismutase copper/zinc binding domain-containing protein" evidence="2">
    <location>
        <begin position="37"/>
        <end position="198"/>
    </location>
</feature>
<proteinExistence type="inferred from homology"/>
<dbReference type="SUPFAM" id="SSF49329">
    <property type="entry name" value="Cu,Zn superoxide dismutase-like"/>
    <property type="match status" value="1"/>
</dbReference>
<keyword evidence="2" id="KW-0732">Signal</keyword>
<dbReference type="GO" id="GO:0046872">
    <property type="term" value="F:metal ion binding"/>
    <property type="evidence" value="ECO:0007669"/>
    <property type="project" value="InterPro"/>
</dbReference>
<evidence type="ECO:0000313" key="4">
    <source>
        <dbReference type="Proteomes" id="UP000321424"/>
    </source>
</evidence>
<comment type="caution">
    <text evidence="3">The sequence shown here is derived from an EMBL/GenBank/DDBJ whole genome shotgun (WGS) entry which is preliminary data.</text>
</comment>
<dbReference type="GO" id="GO:0006801">
    <property type="term" value="P:superoxide metabolic process"/>
    <property type="evidence" value="ECO:0007669"/>
    <property type="project" value="InterPro"/>
</dbReference>
<keyword evidence="4" id="KW-1185">Reference proteome</keyword>